<dbReference type="PROSITE" id="PS50850">
    <property type="entry name" value="MFS"/>
    <property type="match status" value="1"/>
</dbReference>
<keyword evidence="4 5" id="KW-0472">Membrane</keyword>
<feature type="domain" description="Major facilitator superfamily (MFS) profile" evidence="6">
    <location>
        <begin position="1"/>
        <end position="78"/>
    </location>
</feature>
<sequence length="114" mass="12828">MLGELYPPLVKGLAGGITTCLAYLFSFAALKLYPFMLLLFGGDAANPKTSSSEGVFYFYGAVSLIATLFVMLFLTETHRKTLKEIEQEFVDRPLTRRVALWFRDYSTGTEHCQN</sequence>
<protein>
    <recommendedName>
        <fullName evidence="6">Major facilitator superfamily (MFS) profile domain-containing protein</fullName>
    </recommendedName>
</protein>
<dbReference type="SUPFAM" id="SSF103473">
    <property type="entry name" value="MFS general substrate transporter"/>
    <property type="match status" value="1"/>
</dbReference>
<dbReference type="Pfam" id="PF00083">
    <property type="entry name" value="Sugar_tr"/>
    <property type="match status" value="1"/>
</dbReference>
<dbReference type="GO" id="GO:0016020">
    <property type="term" value="C:membrane"/>
    <property type="evidence" value="ECO:0007669"/>
    <property type="project" value="UniProtKB-SubCell"/>
</dbReference>
<evidence type="ECO:0000313" key="7">
    <source>
        <dbReference type="EMBL" id="GFG36857.1"/>
    </source>
</evidence>
<dbReference type="PANTHER" id="PTHR48021:SF1">
    <property type="entry name" value="GH07001P-RELATED"/>
    <property type="match status" value="1"/>
</dbReference>
<proteinExistence type="predicted"/>
<feature type="transmembrane region" description="Helical" evidence="5">
    <location>
        <begin position="56"/>
        <end position="74"/>
    </location>
</feature>
<evidence type="ECO:0000313" key="8">
    <source>
        <dbReference type="Proteomes" id="UP000502823"/>
    </source>
</evidence>
<dbReference type="OrthoDB" id="6339427at2759"/>
<evidence type="ECO:0000256" key="1">
    <source>
        <dbReference type="ARBA" id="ARBA00004141"/>
    </source>
</evidence>
<dbReference type="InterPro" id="IPR036259">
    <property type="entry name" value="MFS_trans_sf"/>
</dbReference>
<reference evidence="8" key="1">
    <citation type="submission" date="2020-01" db="EMBL/GenBank/DDBJ databases">
        <title>Draft genome sequence of the Termite Coptotermes fromosanus.</title>
        <authorList>
            <person name="Itakura S."/>
            <person name="Yosikawa Y."/>
            <person name="Umezawa K."/>
        </authorList>
    </citation>
    <scope>NUCLEOTIDE SEQUENCE [LARGE SCALE GENOMIC DNA]</scope>
</reference>
<dbReference type="InterPro" id="IPR020846">
    <property type="entry name" value="MFS_dom"/>
</dbReference>
<dbReference type="AlphaFoldDB" id="A0A6L2Q4T4"/>
<name>A0A6L2Q4T4_COPFO</name>
<evidence type="ECO:0000259" key="6">
    <source>
        <dbReference type="PROSITE" id="PS50850"/>
    </source>
</evidence>
<dbReference type="Gene3D" id="1.20.1250.20">
    <property type="entry name" value="MFS general substrate transporter like domains"/>
    <property type="match status" value="1"/>
</dbReference>
<organism evidence="7 8">
    <name type="scientific">Coptotermes formosanus</name>
    <name type="common">Formosan subterranean termite</name>
    <dbReference type="NCBI Taxonomy" id="36987"/>
    <lineage>
        <taxon>Eukaryota</taxon>
        <taxon>Metazoa</taxon>
        <taxon>Ecdysozoa</taxon>
        <taxon>Arthropoda</taxon>
        <taxon>Hexapoda</taxon>
        <taxon>Insecta</taxon>
        <taxon>Pterygota</taxon>
        <taxon>Neoptera</taxon>
        <taxon>Polyneoptera</taxon>
        <taxon>Dictyoptera</taxon>
        <taxon>Blattodea</taxon>
        <taxon>Blattoidea</taxon>
        <taxon>Termitoidae</taxon>
        <taxon>Rhinotermitidae</taxon>
        <taxon>Coptotermes</taxon>
    </lineage>
</organism>
<evidence type="ECO:0000256" key="3">
    <source>
        <dbReference type="ARBA" id="ARBA00022989"/>
    </source>
</evidence>
<dbReference type="PANTHER" id="PTHR48021">
    <property type="match status" value="1"/>
</dbReference>
<accession>A0A6L2Q4T4</accession>
<dbReference type="GO" id="GO:0022857">
    <property type="term" value="F:transmembrane transporter activity"/>
    <property type="evidence" value="ECO:0007669"/>
    <property type="project" value="InterPro"/>
</dbReference>
<dbReference type="InterPro" id="IPR005828">
    <property type="entry name" value="MFS_sugar_transport-like"/>
</dbReference>
<evidence type="ECO:0000256" key="4">
    <source>
        <dbReference type="ARBA" id="ARBA00023136"/>
    </source>
</evidence>
<comment type="caution">
    <text evidence="7">The sequence shown here is derived from an EMBL/GenBank/DDBJ whole genome shotgun (WGS) entry which is preliminary data.</text>
</comment>
<dbReference type="EMBL" id="BLKM01009497">
    <property type="protein sequence ID" value="GFG36857.1"/>
    <property type="molecule type" value="Genomic_DNA"/>
</dbReference>
<feature type="transmembrane region" description="Helical" evidence="5">
    <location>
        <begin position="12"/>
        <end position="36"/>
    </location>
</feature>
<dbReference type="InterPro" id="IPR050549">
    <property type="entry name" value="MFS_Trehalose_Transporter"/>
</dbReference>
<keyword evidence="2 5" id="KW-0812">Transmembrane</keyword>
<keyword evidence="8" id="KW-1185">Reference proteome</keyword>
<evidence type="ECO:0000256" key="5">
    <source>
        <dbReference type="SAM" id="Phobius"/>
    </source>
</evidence>
<evidence type="ECO:0000256" key="2">
    <source>
        <dbReference type="ARBA" id="ARBA00022692"/>
    </source>
</evidence>
<dbReference type="Proteomes" id="UP000502823">
    <property type="component" value="Unassembled WGS sequence"/>
</dbReference>
<gene>
    <name evidence="7" type="ORF">Cfor_08668</name>
</gene>
<keyword evidence="3 5" id="KW-1133">Transmembrane helix</keyword>
<dbReference type="InParanoid" id="A0A6L2Q4T4"/>
<comment type="subcellular location">
    <subcellularLocation>
        <location evidence="1">Membrane</location>
        <topology evidence="1">Multi-pass membrane protein</topology>
    </subcellularLocation>
</comment>